<proteinExistence type="predicted"/>
<feature type="coiled-coil region" evidence="5">
    <location>
        <begin position="76"/>
        <end position="107"/>
    </location>
</feature>
<keyword evidence="8" id="KW-1185">Reference proteome</keyword>
<evidence type="ECO:0000256" key="2">
    <source>
        <dbReference type="ARBA" id="ARBA00022771"/>
    </source>
</evidence>
<gene>
    <name evidence="7" type="ORF">STAS_13537</name>
</gene>
<sequence>KKIPKLQKPKLNLEEMAEEAIWRQTSEVTLDEYCRCGKKTVMITSWTDDNPGRRYAACKKGRKGCKYYVWIDPPICTRARQIIPGLKRRLDEAEAELASQRKRAKKKCGLLLLLLGSFYCEDSVMNL</sequence>
<organism evidence="7 8">
    <name type="scientific">Striga asiatica</name>
    <name type="common">Asiatic witchweed</name>
    <name type="synonym">Buchnera asiatica</name>
    <dbReference type="NCBI Taxonomy" id="4170"/>
    <lineage>
        <taxon>Eukaryota</taxon>
        <taxon>Viridiplantae</taxon>
        <taxon>Streptophyta</taxon>
        <taxon>Embryophyta</taxon>
        <taxon>Tracheophyta</taxon>
        <taxon>Spermatophyta</taxon>
        <taxon>Magnoliopsida</taxon>
        <taxon>eudicotyledons</taxon>
        <taxon>Gunneridae</taxon>
        <taxon>Pentapetalae</taxon>
        <taxon>asterids</taxon>
        <taxon>lamiids</taxon>
        <taxon>Lamiales</taxon>
        <taxon>Orobanchaceae</taxon>
        <taxon>Buchnereae</taxon>
        <taxon>Striga</taxon>
    </lineage>
</organism>
<dbReference type="PROSITE" id="PS51999">
    <property type="entry name" value="ZF_GRF"/>
    <property type="match status" value="1"/>
</dbReference>
<evidence type="ECO:0000256" key="5">
    <source>
        <dbReference type="SAM" id="Coils"/>
    </source>
</evidence>
<keyword evidence="1" id="KW-0479">Metal-binding</keyword>
<keyword evidence="2 4" id="KW-0863">Zinc-finger</keyword>
<keyword evidence="5" id="KW-0175">Coiled coil</keyword>
<evidence type="ECO:0000313" key="8">
    <source>
        <dbReference type="Proteomes" id="UP000325081"/>
    </source>
</evidence>
<dbReference type="Proteomes" id="UP000325081">
    <property type="component" value="Unassembled WGS sequence"/>
</dbReference>
<accession>A0A5A7PWT8</accession>
<keyword evidence="3" id="KW-0862">Zinc</keyword>
<feature type="domain" description="GRF-type" evidence="6">
    <location>
        <begin position="34"/>
        <end position="74"/>
    </location>
</feature>
<comment type="caution">
    <text evidence="7">The sequence shown here is derived from an EMBL/GenBank/DDBJ whole genome shotgun (WGS) entry which is preliminary data.</text>
</comment>
<reference evidence="8" key="1">
    <citation type="journal article" date="2019" name="Curr. Biol.">
        <title>Genome Sequence of Striga asiatica Provides Insight into the Evolution of Plant Parasitism.</title>
        <authorList>
            <person name="Yoshida S."/>
            <person name="Kim S."/>
            <person name="Wafula E.K."/>
            <person name="Tanskanen J."/>
            <person name="Kim Y.M."/>
            <person name="Honaas L."/>
            <person name="Yang Z."/>
            <person name="Spallek T."/>
            <person name="Conn C.E."/>
            <person name="Ichihashi Y."/>
            <person name="Cheong K."/>
            <person name="Cui S."/>
            <person name="Der J.P."/>
            <person name="Gundlach H."/>
            <person name="Jiao Y."/>
            <person name="Hori C."/>
            <person name="Ishida J.K."/>
            <person name="Kasahara H."/>
            <person name="Kiba T."/>
            <person name="Kim M.S."/>
            <person name="Koo N."/>
            <person name="Laohavisit A."/>
            <person name="Lee Y.H."/>
            <person name="Lumba S."/>
            <person name="McCourt P."/>
            <person name="Mortimer J.C."/>
            <person name="Mutuku J.M."/>
            <person name="Nomura T."/>
            <person name="Sasaki-Sekimoto Y."/>
            <person name="Seto Y."/>
            <person name="Wang Y."/>
            <person name="Wakatake T."/>
            <person name="Sakakibara H."/>
            <person name="Demura T."/>
            <person name="Yamaguchi S."/>
            <person name="Yoneyama K."/>
            <person name="Manabe R.I."/>
            <person name="Nelson D.C."/>
            <person name="Schulman A.H."/>
            <person name="Timko M.P."/>
            <person name="dePamphilis C.W."/>
            <person name="Choi D."/>
            <person name="Shirasu K."/>
        </authorList>
    </citation>
    <scope>NUCLEOTIDE SEQUENCE [LARGE SCALE GENOMIC DNA]</scope>
    <source>
        <strain evidence="8">cv. UVA1</strain>
    </source>
</reference>
<protein>
    <submittedName>
        <fullName evidence="7">GRF zinc finger containing protein</fullName>
    </submittedName>
</protein>
<dbReference type="EMBL" id="BKCP01005294">
    <property type="protein sequence ID" value="GER37146.1"/>
    <property type="molecule type" value="Genomic_DNA"/>
</dbReference>
<evidence type="ECO:0000256" key="1">
    <source>
        <dbReference type="ARBA" id="ARBA00022723"/>
    </source>
</evidence>
<dbReference type="AlphaFoldDB" id="A0A5A7PWT8"/>
<dbReference type="PANTHER" id="PTHR33248">
    <property type="entry name" value="ZINC ION-BINDING PROTEIN"/>
    <property type="match status" value="1"/>
</dbReference>
<dbReference type="GO" id="GO:0008270">
    <property type="term" value="F:zinc ion binding"/>
    <property type="evidence" value="ECO:0007669"/>
    <property type="project" value="UniProtKB-KW"/>
</dbReference>
<name>A0A5A7PWT8_STRAF</name>
<dbReference type="Pfam" id="PF06839">
    <property type="entry name" value="Zn_ribbon_GRF"/>
    <property type="match status" value="1"/>
</dbReference>
<dbReference type="InterPro" id="IPR010666">
    <property type="entry name" value="Znf_GRF"/>
</dbReference>
<feature type="non-terminal residue" evidence="7">
    <location>
        <position position="1"/>
    </location>
</feature>
<evidence type="ECO:0000259" key="6">
    <source>
        <dbReference type="PROSITE" id="PS51999"/>
    </source>
</evidence>
<evidence type="ECO:0000256" key="3">
    <source>
        <dbReference type="ARBA" id="ARBA00022833"/>
    </source>
</evidence>
<evidence type="ECO:0000313" key="7">
    <source>
        <dbReference type="EMBL" id="GER37146.1"/>
    </source>
</evidence>
<dbReference type="OrthoDB" id="2822301at2759"/>
<evidence type="ECO:0000256" key="4">
    <source>
        <dbReference type="PROSITE-ProRule" id="PRU01343"/>
    </source>
</evidence>